<dbReference type="CDD" id="cd04194">
    <property type="entry name" value="GT8_A4GalT_like"/>
    <property type="match status" value="1"/>
</dbReference>
<comment type="caution">
    <text evidence="4">The sequence shown here is derived from an EMBL/GenBank/DDBJ whole genome shotgun (WGS) entry which is preliminary data.</text>
</comment>
<protein>
    <submittedName>
        <fullName evidence="4">Glycosyltransferase family 8 protein</fullName>
    </submittedName>
</protein>
<dbReference type="InterPro" id="IPR029044">
    <property type="entry name" value="Nucleotide-diphossugar_trans"/>
</dbReference>
<evidence type="ECO:0000313" key="5">
    <source>
        <dbReference type="Proteomes" id="UP000727490"/>
    </source>
</evidence>
<organism evidence="4 5">
    <name type="scientific">Arthrospiribacter ruber</name>
    <dbReference type="NCBI Taxonomy" id="2487934"/>
    <lineage>
        <taxon>Bacteria</taxon>
        <taxon>Pseudomonadati</taxon>
        <taxon>Bacteroidota</taxon>
        <taxon>Cytophagia</taxon>
        <taxon>Cytophagales</taxon>
        <taxon>Cyclobacteriaceae</taxon>
        <taxon>Arthrospiribacter</taxon>
    </lineage>
</organism>
<proteinExistence type="predicted"/>
<keyword evidence="3" id="KW-0479">Metal-binding</keyword>
<evidence type="ECO:0000256" key="2">
    <source>
        <dbReference type="ARBA" id="ARBA00022679"/>
    </source>
</evidence>
<dbReference type="InterPro" id="IPR002495">
    <property type="entry name" value="Glyco_trans_8"/>
</dbReference>
<evidence type="ECO:0000256" key="3">
    <source>
        <dbReference type="ARBA" id="ARBA00022723"/>
    </source>
</evidence>
<reference evidence="4 5" key="1">
    <citation type="journal article" date="2020" name="Syst. Appl. Microbiol.">
        <title>Arthrospiribacter ruber gen. nov., sp. nov., a novel bacterium isolated from Arthrospira cultures.</title>
        <authorList>
            <person name="Waleron M."/>
            <person name="Misztak A."/>
            <person name="Waleron M.M."/>
            <person name="Furmaniak M."/>
            <person name="Mrozik A."/>
            <person name="Waleron K."/>
        </authorList>
    </citation>
    <scope>NUCLEOTIDE SEQUENCE [LARGE SCALE GENOMIC DNA]</scope>
    <source>
        <strain evidence="4 5">DPMB0001</strain>
    </source>
</reference>
<name>A0A951IUX4_9BACT</name>
<evidence type="ECO:0000256" key="1">
    <source>
        <dbReference type="ARBA" id="ARBA00022676"/>
    </source>
</evidence>
<dbReference type="RefSeq" id="WP_281422212.1">
    <property type="nucleotide sequence ID" value="NZ_RPHB01000001.1"/>
</dbReference>
<dbReference type="PANTHER" id="PTHR13778:SF47">
    <property type="entry name" value="LIPOPOLYSACCHARIDE 1,3-GALACTOSYLTRANSFERASE"/>
    <property type="match status" value="1"/>
</dbReference>
<accession>A0A951IUX4</accession>
<keyword evidence="1" id="KW-0328">Glycosyltransferase</keyword>
<dbReference type="AlphaFoldDB" id="A0A951IUX4"/>
<dbReference type="SUPFAM" id="SSF53448">
    <property type="entry name" value="Nucleotide-diphospho-sugar transferases"/>
    <property type="match status" value="1"/>
</dbReference>
<dbReference type="Pfam" id="PF01501">
    <property type="entry name" value="Glyco_transf_8"/>
    <property type="match status" value="1"/>
</dbReference>
<dbReference type="GO" id="GO:0046872">
    <property type="term" value="F:metal ion binding"/>
    <property type="evidence" value="ECO:0007669"/>
    <property type="project" value="UniProtKB-KW"/>
</dbReference>
<sequence>MKDKLKIAFTINHTFLMPFSVALLSLLENNKGDIEKIYIFCDFLSEDEKLKLQKIISDFQVEMQCIEVDDAQLEKLVTTLHFNRANYYRLLIPDLIGEDKVLYLDADILVLGSLMPIWEVNLEDNYLAAVWTPGVEWHPELGVSKEDGYFNSGVMLINLDKWRAENLGQKTIQFVKDNPRLIWFVDQCGLNALTKSKWVKIPLKYNLTVDVYEGIYHESDPGVDMAEVRKAIVDPVIVHFSGTSKPWHTSNQHPYKWRFWKYLWKTPYSRLLPQDFCVAGVIKYLTPKSVRSLFRKIQYRYFPRGKFKWK</sequence>
<gene>
    <name evidence="4" type="ORF">EGN73_00965</name>
</gene>
<dbReference type="EMBL" id="RPHB01000001">
    <property type="protein sequence ID" value="MBW3466384.1"/>
    <property type="molecule type" value="Genomic_DNA"/>
</dbReference>
<dbReference type="GO" id="GO:0016757">
    <property type="term" value="F:glycosyltransferase activity"/>
    <property type="evidence" value="ECO:0007669"/>
    <property type="project" value="UniProtKB-KW"/>
</dbReference>
<dbReference type="InterPro" id="IPR050748">
    <property type="entry name" value="Glycosyltrans_8_dom-fam"/>
</dbReference>
<dbReference type="Gene3D" id="3.90.550.10">
    <property type="entry name" value="Spore Coat Polysaccharide Biosynthesis Protein SpsA, Chain A"/>
    <property type="match status" value="1"/>
</dbReference>
<evidence type="ECO:0000313" key="4">
    <source>
        <dbReference type="EMBL" id="MBW3466384.1"/>
    </source>
</evidence>
<keyword evidence="5" id="KW-1185">Reference proteome</keyword>
<keyword evidence="2" id="KW-0808">Transferase</keyword>
<dbReference type="PANTHER" id="PTHR13778">
    <property type="entry name" value="GLYCOSYLTRANSFERASE 8 DOMAIN-CONTAINING PROTEIN"/>
    <property type="match status" value="1"/>
</dbReference>
<dbReference type="Proteomes" id="UP000727490">
    <property type="component" value="Unassembled WGS sequence"/>
</dbReference>